<name>A0ABY9M3V3_9BURK</name>
<dbReference type="InterPro" id="IPR021632">
    <property type="entry name" value="DUF3239"/>
</dbReference>
<evidence type="ECO:0000313" key="2">
    <source>
        <dbReference type="EMBL" id="WMD21372.1"/>
    </source>
</evidence>
<dbReference type="EMBL" id="CP132976">
    <property type="protein sequence ID" value="WMD21372.1"/>
    <property type="molecule type" value="Genomic_DNA"/>
</dbReference>
<feature type="transmembrane region" description="Helical" evidence="1">
    <location>
        <begin position="79"/>
        <end position="102"/>
    </location>
</feature>
<proteinExistence type="predicted"/>
<evidence type="ECO:0000256" key="1">
    <source>
        <dbReference type="SAM" id="Phobius"/>
    </source>
</evidence>
<keyword evidence="3" id="KW-1185">Reference proteome</keyword>
<keyword evidence="1" id="KW-1133">Transmembrane helix</keyword>
<dbReference type="RefSeq" id="WP_306945035.1">
    <property type="nucleotide sequence ID" value="NZ_CP132976.1"/>
</dbReference>
<protein>
    <submittedName>
        <fullName evidence="2">DUF3239 domain-containing protein</fullName>
    </submittedName>
</protein>
<dbReference type="InterPro" id="IPR023124">
    <property type="entry name" value="DUF3239_dom_sf"/>
</dbReference>
<dbReference type="Pfam" id="PF11580">
    <property type="entry name" value="DUF3239"/>
    <property type="match status" value="1"/>
</dbReference>
<keyword evidence="1" id="KW-0472">Membrane</keyword>
<evidence type="ECO:0000313" key="3">
    <source>
        <dbReference type="Proteomes" id="UP001234798"/>
    </source>
</evidence>
<accession>A0ABY9M3V3</accession>
<sequence length="246" mass="26315">MEQHSLETVGPDVFRVGSGPIRNGSAAERHLEFKIDIAHARRYNQSRKEARKTISAMIVMALGLIAAASYLLSSSSAGAMVFGALTACLGLTILVIAGYVATQNRPQGYLDRGVLNPAIVCAAEKGQIFLLTLGGIGLYDKVWAVFITRVKDLPGHRNAVGERIPVTCVFTGTDGARYQGVGVSPIAWGTSSAKVLQGAVQGIDESEWQALDRLRYQVVLDTDYAAMGAKGIQVLNQAQVERLGLK</sequence>
<dbReference type="Gene3D" id="2.40.410.10">
    <property type="entry name" value="putative membrane protein from Corynebacterium diphtheriae superfamily"/>
    <property type="match status" value="1"/>
</dbReference>
<dbReference type="Proteomes" id="UP001234798">
    <property type="component" value="Chromosome"/>
</dbReference>
<feature type="transmembrane region" description="Helical" evidence="1">
    <location>
        <begin position="54"/>
        <end position="73"/>
    </location>
</feature>
<gene>
    <name evidence="2" type="ORF">RAS12_03115</name>
</gene>
<keyword evidence="1" id="KW-0812">Transmembrane</keyword>
<organism evidence="2 3">
    <name type="scientific">Achromobacter seleniivolatilans</name>
    <dbReference type="NCBI Taxonomy" id="3047478"/>
    <lineage>
        <taxon>Bacteria</taxon>
        <taxon>Pseudomonadati</taxon>
        <taxon>Pseudomonadota</taxon>
        <taxon>Betaproteobacteria</taxon>
        <taxon>Burkholderiales</taxon>
        <taxon>Alcaligenaceae</taxon>
        <taxon>Achromobacter</taxon>
    </lineage>
</organism>
<reference evidence="2 3" key="1">
    <citation type="submission" date="2023-08" db="EMBL/GenBank/DDBJ databases">
        <title>Achromobacter seleniivolatilans sp. nov., isolated from seleniferous soil.</title>
        <authorList>
            <person name="Zhang S."/>
            <person name="Li K."/>
            <person name="Peng J."/>
            <person name="Zhao Q."/>
            <person name="Wang H."/>
            <person name="Guo Y."/>
        </authorList>
    </citation>
    <scope>NUCLEOTIDE SEQUENCE [LARGE SCALE GENOMIC DNA]</scope>
    <source>
        <strain evidence="2 3">R39</strain>
    </source>
</reference>